<dbReference type="Proteomes" id="UP000247702">
    <property type="component" value="Unassembled WGS sequence"/>
</dbReference>
<reference evidence="2 3" key="1">
    <citation type="submission" date="2017-11" db="EMBL/GenBank/DDBJ databases">
        <title>The genome of Rhizophagus clarus HR1 reveals common genetic basis of auxotrophy among arbuscular mycorrhizal fungi.</title>
        <authorList>
            <person name="Kobayashi Y."/>
        </authorList>
    </citation>
    <scope>NUCLEOTIDE SEQUENCE [LARGE SCALE GENOMIC DNA]</scope>
    <source>
        <strain evidence="2 3">HR1</strain>
    </source>
</reference>
<keyword evidence="1" id="KW-0472">Membrane</keyword>
<proteinExistence type="predicted"/>
<feature type="transmembrane region" description="Helical" evidence="1">
    <location>
        <begin position="484"/>
        <end position="505"/>
    </location>
</feature>
<name>A0A2Z6S9V6_9GLOM</name>
<keyword evidence="1" id="KW-0812">Transmembrane</keyword>
<evidence type="ECO:0008006" key="4">
    <source>
        <dbReference type="Google" id="ProtNLM"/>
    </source>
</evidence>
<dbReference type="AlphaFoldDB" id="A0A2Z6S9V6"/>
<keyword evidence="1" id="KW-1133">Transmembrane helix</keyword>
<organism evidence="2 3">
    <name type="scientific">Rhizophagus clarus</name>
    <dbReference type="NCBI Taxonomy" id="94130"/>
    <lineage>
        <taxon>Eukaryota</taxon>
        <taxon>Fungi</taxon>
        <taxon>Fungi incertae sedis</taxon>
        <taxon>Mucoromycota</taxon>
        <taxon>Glomeromycotina</taxon>
        <taxon>Glomeromycetes</taxon>
        <taxon>Glomerales</taxon>
        <taxon>Glomeraceae</taxon>
        <taxon>Rhizophagus</taxon>
    </lineage>
</organism>
<feature type="transmembrane region" description="Helical" evidence="1">
    <location>
        <begin position="374"/>
        <end position="395"/>
    </location>
</feature>
<dbReference type="EMBL" id="BEXD01004067">
    <property type="protein sequence ID" value="GBC06320.1"/>
    <property type="molecule type" value="Genomic_DNA"/>
</dbReference>
<gene>
    <name evidence="2" type="ORF">RclHR1_06770003</name>
</gene>
<sequence length="612" mass="71736">MPLSDDVSTTLKYVEYYHTPLTKANGKVVFINDKDGENQFNIISEIFINMVTFEENDSAIDMCEHEYYSHDIEPWNDKVENISGRFLNNDKRFLIIIGRNSIQVWKSKSQNFKDFEDFKGFENSNLVYIFISNIPFENKPRFQIKNDMTTIIIHACKSLAYLYNHEFIRSIDSKEKHQKFISGDEDLKSTNDLEFAFKFCKDQDAVILAYLLEYYSENSMTHIVNYMDLLLYKPCFGEMKYNFPIKRFKEVSVCQDKNKVYIPLTQLIPPDKISEYRLIRNNILPDIYIVPLPNFTTYNPKTKEKVKKKFNCKVIKSFIVKNENELFNIPSMEAAINSRWDQAMKYWVGPLSLYIVFLIIGFSALSHVYLSDDLYYIINYSVIILLYYNGAYLFIIESMQLIKYKSNECICCSRSNQFVLLGHPSLLNLNPPVSTYTLNNGTESLTLTGPSPDNPFDTIWNAILSAYYLDKSNLSDYNYLPLKLFVFVANVILVLVLLNMIIALMNDTFNKAKEDGNLGLLKYRAELINDFERLDIPFDDKPSHYNSPYICFHYQDTELMKKWMKKSQELRKTKLYSWFDESVDKGKITCDNEDIESWYEALILSNENQNGF</sequence>
<evidence type="ECO:0000313" key="3">
    <source>
        <dbReference type="Proteomes" id="UP000247702"/>
    </source>
</evidence>
<feature type="transmembrane region" description="Helical" evidence="1">
    <location>
        <begin position="346"/>
        <end position="368"/>
    </location>
</feature>
<protein>
    <recommendedName>
        <fullName evidence="4">Ion transport domain-containing protein</fullName>
    </recommendedName>
</protein>
<evidence type="ECO:0000313" key="2">
    <source>
        <dbReference type="EMBL" id="GBC06320.1"/>
    </source>
</evidence>
<comment type="caution">
    <text evidence="2">The sequence shown here is derived from an EMBL/GenBank/DDBJ whole genome shotgun (WGS) entry which is preliminary data.</text>
</comment>
<keyword evidence="3" id="KW-1185">Reference proteome</keyword>
<accession>A0A2Z6S9V6</accession>
<evidence type="ECO:0000256" key="1">
    <source>
        <dbReference type="SAM" id="Phobius"/>
    </source>
</evidence>